<comment type="caution">
    <text evidence="1">The sequence shown here is derived from an EMBL/GenBank/DDBJ whole genome shotgun (WGS) entry which is preliminary data.</text>
</comment>
<proteinExistence type="predicted"/>
<name>A0ACC0IK62_9ERIC</name>
<reference evidence="1 2" key="1">
    <citation type="journal article" date="2022" name="Plant J.">
        <title>Chromosome-level genome of Camellia lanceoleosa provides a valuable resource for understanding genome evolution and self-incompatibility.</title>
        <authorList>
            <person name="Gong W."/>
            <person name="Xiao S."/>
            <person name="Wang L."/>
            <person name="Liao Z."/>
            <person name="Chang Y."/>
            <person name="Mo W."/>
            <person name="Hu G."/>
            <person name="Li W."/>
            <person name="Zhao G."/>
            <person name="Zhu H."/>
            <person name="Hu X."/>
            <person name="Ji K."/>
            <person name="Xiang X."/>
            <person name="Song Q."/>
            <person name="Yuan D."/>
            <person name="Jin S."/>
            <person name="Zhang L."/>
        </authorList>
    </citation>
    <scope>NUCLEOTIDE SEQUENCE [LARGE SCALE GENOMIC DNA]</scope>
    <source>
        <strain evidence="1">SQ_2022a</strain>
    </source>
</reference>
<dbReference type="EMBL" id="CM045760">
    <property type="protein sequence ID" value="KAI8025762.1"/>
    <property type="molecule type" value="Genomic_DNA"/>
</dbReference>
<organism evidence="1 2">
    <name type="scientific">Camellia lanceoleosa</name>
    <dbReference type="NCBI Taxonomy" id="1840588"/>
    <lineage>
        <taxon>Eukaryota</taxon>
        <taxon>Viridiplantae</taxon>
        <taxon>Streptophyta</taxon>
        <taxon>Embryophyta</taxon>
        <taxon>Tracheophyta</taxon>
        <taxon>Spermatophyta</taxon>
        <taxon>Magnoliopsida</taxon>
        <taxon>eudicotyledons</taxon>
        <taxon>Gunneridae</taxon>
        <taxon>Pentapetalae</taxon>
        <taxon>asterids</taxon>
        <taxon>Ericales</taxon>
        <taxon>Theaceae</taxon>
        <taxon>Camellia</taxon>
    </lineage>
</organism>
<gene>
    <name evidence="1" type="ORF">LOK49_LG02G01374</name>
</gene>
<sequence>MANMSSFKALAAFFIVALFSATASAQDFGMVPTPAPGVDAGSAFSLPISAAVVCSSLTFPCMYVYCGFN</sequence>
<dbReference type="Proteomes" id="UP001060215">
    <property type="component" value="Chromosome 3"/>
</dbReference>
<evidence type="ECO:0000313" key="1">
    <source>
        <dbReference type="EMBL" id="KAI8025762.1"/>
    </source>
</evidence>
<keyword evidence="2" id="KW-1185">Reference proteome</keyword>
<accession>A0ACC0IK62</accession>
<evidence type="ECO:0000313" key="2">
    <source>
        <dbReference type="Proteomes" id="UP001060215"/>
    </source>
</evidence>
<protein>
    <submittedName>
        <fullName evidence="1">Uncharacterized protein</fullName>
    </submittedName>
</protein>